<feature type="transmembrane region" description="Helical" evidence="1">
    <location>
        <begin position="363"/>
        <end position="383"/>
    </location>
</feature>
<dbReference type="AlphaFoldDB" id="A0A6A5ZVR8"/>
<dbReference type="Proteomes" id="UP000799770">
    <property type="component" value="Unassembled WGS sequence"/>
</dbReference>
<keyword evidence="3" id="KW-1185">Reference proteome</keyword>
<dbReference type="OrthoDB" id="3903561at2759"/>
<protein>
    <submittedName>
        <fullName evidence="2">Uncharacterized protein</fullName>
    </submittedName>
</protein>
<accession>A0A6A5ZVR8</accession>
<reference evidence="2" key="1">
    <citation type="journal article" date="2020" name="Stud. Mycol.">
        <title>101 Dothideomycetes genomes: a test case for predicting lifestyles and emergence of pathogens.</title>
        <authorList>
            <person name="Haridas S."/>
            <person name="Albert R."/>
            <person name="Binder M."/>
            <person name="Bloem J."/>
            <person name="Labutti K."/>
            <person name="Salamov A."/>
            <person name="Andreopoulos B."/>
            <person name="Baker S."/>
            <person name="Barry K."/>
            <person name="Bills G."/>
            <person name="Bluhm B."/>
            <person name="Cannon C."/>
            <person name="Castanera R."/>
            <person name="Culley D."/>
            <person name="Daum C."/>
            <person name="Ezra D."/>
            <person name="Gonzalez J."/>
            <person name="Henrissat B."/>
            <person name="Kuo A."/>
            <person name="Liang C."/>
            <person name="Lipzen A."/>
            <person name="Lutzoni F."/>
            <person name="Magnuson J."/>
            <person name="Mondo S."/>
            <person name="Nolan M."/>
            <person name="Ohm R."/>
            <person name="Pangilinan J."/>
            <person name="Park H.-J."/>
            <person name="Ramirez L."/>
            <person name="Alfaro M."/>
            <person name="Sun H."/>
            <person name="Tritt A."/>
            <person name="Yoshinaga Y."/>
            <person name="Zwiers L.-H."/>
            <person name="Turgeon B."/>
            <person name="Goodwin S."/>
            <person name="Spatafora J."/>
            <person name="Crous P."/>
            <person name="Grigoriev I."/>
        </authorList>
    </citation>
    <scope>NUCLEOTIDE SEQUENCE</scope>
    <source>
        <strain evidence="2">CBS 627.86</strain>
    </source>
</reference>
<feature type="transmembrane region" description="Helical" evidence="1">
    <location>
        <begin position="194"/>
        <end position="212"/>
    </location>
</feature>
<proteinExistence type="predicted"/>
<evidence type="ECO:0000313" key="2">
    <source>
        <dbReference type="EMBL" id="KAF2122361.1"/>
    </source>
</evidence>
<keyword evidence="1" id="KW-1133">Transmembrane helix</keyword>
<evidence type="ECO:0000313" key="3">
    <source>
        <dbReference type="Proteomes" id="UP000799770"/>
    </source>
</evidence>
<name>A0A6A5ZVR8_9PLEO</name>
<organism evidence="2 3">
    <name type="scientific">Lophiotrema nucula</name>
    <dbReference type="NCBI Taxonomy" id="690887"/>
    <lineage>
        <taxon>Eukaryota</taxon>
        <taxon>Fungi</taxon>
        <taxon>Dikarya</taxon>
        <taxon>Ascomycota</taxon>
        <taxon>Pezizomycotina</taxon>
        <taxon>Dothideomycetes</taxon>
        <taxon>Pleosporomycetidae</taxon>
        <taxon>Pleosporales</taxon>
        <taxon>Lophiotremataceae</taxon>
        <taxon>Lophiotrema</taxon>
    </lineage>
</organism>
<sequence>MHTSYITQRDSREDATETVELYDLQDAPSELIPRQSIAKRKQIWQYLHPILWLLLLYVGGPVALHQLYQKRLIDPQNISVSLNQGIGMSPLPCNVKGVEAIWHSWDGLFEINIRTPTMTFTQAKMIDLACDFVAGRGGQAALAWIAYRVYTNALIRVTEKGQIRYDLFAAVTIMPNEARTFAKTTISIPSTRHLWAKFTLLWMAMAMLYLLAYPTAISAATTPVAATIKSIKLGDTGTAPILQYLATASYNISNSGIKDPWIVSVNNVTRLPDGAPDMQVFGAHSWGGSDVRGNSIVIDGSTYKLNNDTKITAGFYYDNTFYPFNTSKMFESGSGNNADKIFAGDIVCVPDGNRYQWGASWELLVLILIAHILWSTSMFLMWIEATAHSPLVRQGRKMSMWRAILDLARPLLMRSGPNTGVLDENKINGYVRDMSSVHYEMKVNVDQDGGRYQDVCLVSSSDTTVAEDGVTSRINITSKVEV</sequence>
<keyword evidence="1" id="KW-0472">Membrane</keyword>
<dbReference type="EMBL" id="ML977311">
    <property type="protein sequence ID" value="KAF2122361.1"/>
    <property type="molecule type" value="Genomic_DNA"/>
</dbReference>
<gene>
    <name evidence="2" type="ORF">BDV96DRAFT_640404</name>
</gene>
<feature type="transmembrane region" description="Helical" evidence="1">
    <location>
        <begin position="46"/>
        <end position="68"/>
    </location>
</feature>
<evidence type="ECO:0000256" key="1">
    <source>
        <dbReference type="SAM" id="Phobius"/>
    </source>
</evidence>
<keyword evidence="1" id="KW-0812">Transmembrane</keyword>